<dbReference type="PIRSF" id="PIRSF005902">
    <property type="entry name" value="DNase_TatD"/>
    <property type="match status" value="1"/>
</dbReference>
<dbReference type="PANTHER" id="PTHR46124">
    <property type="entry name" value="D-AMINOACYL-TRNA DEACYLASE"/>
    <property type="match status" value="1"/>
</dbReference>
<feature type="binding site" evidence="1">
    <location>
        <position position="175"/>
    </location>
    <ligand>
        <name>a divalent metal cation</name>
        <dbReference type="ChEBI" id="CHEBI:60240"/>
        <label>1</label>
    </ligand>
</feature>
<dbReference type="Pfam" id="PF01026">
    <property type="entry name" value="TatD_DNase"/>
    <property type="match status" value="1"/>
</dbReference>
<dbReference type="AlphaFoldDB" id="A0A1H6BEA8"/>
<protein>
    <submittedName>
        <fullName evidence="2">TatD DNase family protein</fullName>
    </submittedName>
</protein>
<feature type="binding site" evidence="1">
    <location>
        <position position="69"/>
    </location>
    <ligand>
        <name>a divalent metal cation</name>
        <dbReference type="ChEBI" id="CHEBI:60240"/>
        <label>1</label>
    </ligand>
</feature>
<dbReference type="Gene3D" id="3.20.20.140">
    <property type="entry name" value="Metal-dependent hydrolases"/>
    <property type="match status" value="1"/>
</dbReference>
<dbReference type="OrthoDB" id="664222at2"/>
<feature type="binding site" evidence="1">
    <location>
        <position position="104"/>
    </location>
    <ligand>
        <name>a divalent metal cation</name>
        <dbReference type="ChEBI" id="CHEBI:60240"/>
        <label>2</label>
    </ligand>
</feature>
<dbReference type="GO" id="GO:0016788">
    <property type="term" value="F:hydrolase activity, acting on ester bonds"/>
    <property type="evidence" value="ECO:0007669"/>
    <property type="project" value="InterPro"/>
</dbReference>
<dbReference type="SUPFAM" id="SSF51556">
    <property type="entry name" value="Metallo-dependent hydrolases"/>
    <property type="match status" value="1"/>
</dbReference>
<dbReference type="GO" id="GO:0005829">
    <property type="term" value="C:cytosol"/>
    <property type="evidence" value="ECO:0007669"/>
    <property type="project" value="TreeGrafter"/>
</dbReference>
<organism evidence="2 3">
    <name type="scientific">Sphingobacterium lactis</name>
    <dbReference type="NCBI Taxonomy" id="797291"/>
    <lineage>
        <taxon>Bacteria</taxon>
        <taxon>Pseudomonadati</taxon>
        <taxon>Bacteroidota</taxon>
        <taxon>Sphingobacteriia</taxon>
        <taxon>Sphingobacteriales</taxon>
        <taxon>Sphingobacteriaceae</taxon>
        <taxon>Sphingobacterium</taxon>
    </lineage>
</organism>
<evidence type="ECO:0000313" key="2">
    <source>
        <dbReference type="EMBL" id="SEG59000.1"/>
    </source>
</evidence>
<sequence>MYIDIHTHNHAVPDQGIFTLPNVIVSKDYMTRTPCTAGIHPWYIDTDFEKQFEVLEMYANKPGVLAVGECGLDKLTATPWERQQMAFDRQIELANRLKKPLVLHTVRSYSETLAALLGKHNAVPVMMHGYAKHWELAKTLLSNGFHLSVGSHILKGGMDEFIKAVPLDRIFLESDDKNSKISEIYAYFCRVRKLPLQQLKQQIMLNFKQVFNYTIEE</sequence>
<dbReference type="RefSeq" id="WP_103907188.1">
    <property type="nucleotide sequence ID" value="NZ_CP049246.1"/>
</dbReference>
<dbReference type="InterPro" id="IPR001130">
    <property type="entry name" value="TatD-like"/>
</dbReference>
<dbReference type="PANTHER" id="PTHR46124:SF3">
    <property type="entry name" value="HYDROLASE"/>
    <property type="match status" value="1"/>
</dbReference>
<feature type="binding site" evidence="1">
    <location>
        <position position="128"/>
    </location>
    <ligand>
        <name>a divalent metal cation</name>
        <dbReference type="ChEBI" id="CHEBI:60240"/>
        <label>2</label>
    </ligand>
</feature>
<evidence type="ECO:0000256" key="1">
    <source>
        <dbReference type="PIRSR" id="PIRSR005902-1"/>
    </source>
</evidence>
<keyword evidence="1" id="KW-0479">Metal-binding</keyword>
<dbReference type="InterPro" id="IPR032466">
    <property type="entry name" value="Metal_Hydrolase"/>
</dbReference>
<dbReference type="EMBL" id="FNUT01000010">
    <property type="protein sequence ID" value="SEG59000.1"/>
    <property type="molecule type" value="Genomic_DNA"/>
</dbReference>
<reference evidence="3" key="1">
    <citation type="submission" date="2016-10" db="EMBL/GenBank/DDBJ databases">
        <authorList>
            <person name="Varghese N."/>
            <person name="Submissions S."/>
        </authorList>
    </citation>
    <scope>NUCLEOTIDE SEQUENCE [LARGE SCALE GENOMIC DNA]</scope>
    <source>
        <strain evidence="3">DSM 22361</strain>
    </source>
</reference>
<name>A0A1H6BEA8_9SPHI</name>
<keyword evidence="3" id="KW-1185">Reference proteome</keyword>
<dbReference type="Proteomes" id="UP000236731">
    <property type="component" value="Unassembled WGS sequence"/>
</dbReference>
<gene>
    <name evidence="2" type="ORF">SAMN05421877_11056</name>
</gene>
<proteinExistence type="predicted"/>
<accession>A0A1H6BEA8</accession>
<dbReference type="CDD" id="cd01310">
    <property type="entry name" value="TatD_DNAse"/>
    <property type="match status" value="1"/>
</dbReference>
<dbReference type="GO" id="GO:0046872">
    <property type="term" value="F:metal ion binding"/>
    <property type="evidence" value="ECO:0007669"/>
    <property type="project" value="UniProtKB-KW"/>
</dbReference>
<evidence type="ECO:0000313" key="3">
    <source>
        <dbReference type="Proteomes" id="UP000236731"/>
    </source>
</evidence>